<evidence type="ECO:0000313" key="5">
    <source>
        <dbReference type="Proteomes" id="UP000252405"/>
    </source>
</evidence>
<dbReference type="GO" id="GO:0043708">
    <property type="term" value="P:cell adhesion involved in biofilm formation"/>
    <property type="evidence" value="ECO:0007669"/>
    <property type="project" value="InterPro"/>
</dbReference>
<dbReference type="Gene3D" id="3.20.20.370">
    <property type="entry name" value="Glycoside hydrolase/deacetylase"/>
    <property type="match status" value="1"/>
</dbReference>
<dbReference type="InterPro" id="IPR002509">
    <property type="entry name" value="NODB_dom"/>
</dbReference>
<dbReference type="InterPro" id="IPR051398">
    <property type="entry name" value="Polysacch_Deacetylase"/>
</dbReference>
<keyword evidence="1 2" id="KW-0732">Signal</keyword>
<comment type="caution">
    <text evidence="4">The sequence shown here is derived from an EMBL/GenBank/DDBJ whole genome shotgun (WGS) entry which is preliminary data.</text>
</comment>
<feature type="signal peptide" evidence="2">
    <location>
        <begin position="1"/>
        <end position="28"/>
    </location>
</feature>
<name>A0A368U0I8_9GAMM</name>
<proteinExistence type="predicted"/>
<reference evidence="4 5" key="1">
    <citation type="submission" date="2018-07" db="EMBL/GenBank/DDBJ databases">
        <title>Halomonas montanilacus sp. nov., isolated from Lake Pengyan on Tibetan Plateau.</title>
        <authorList>
            <person name="Lu H."/>
            <person name="Xing P."/>
            <person name="Wu Q."/>
        </authorList>
    </citation>
    <scope>NUCLEOTIDE SEQUENCE [LARGE SCALE GENOMIC DNA]</scope>
    <source>
        <strain evidence="4 5">PYC7W</strain>
    </source>
</reference>
<dbReference type="PROSITE" id="PS51677">
    <property type="entry name" value="NODB"/>
    <property type="match status" value="1"/>
</dbReference>
<gene>
    <name evidence="4" type="primary">pgaB</name>
    <name evidence="4" type="ORF">DU505_06680</name>
</gene>
<dbReference type="RefSeq" id="WP_114478206.1">
    <property type="nucleotide sequence ID" value="NZ_QPII01000003.1"/>
</dbReference>
<dbReference type="AlphaFoldDB" id="A0A368U0I8"/>
<dbReference type="NCBIfam" id="TIGR03938">
    <property type="entry name" value="deacetyl_PgaB"/>
    <property type="match status" value="1"/>
</dbReference>
<accession>A0A368U0I8</accession>
<dbReference type="EMBL" id="QPII01000003">
    <property type="protein sequence ID" value="RCV90610.1"/>
    <property type="molecule type" value="Genomic_DNA"/>
</dbReference>
<dbReference type="Pfam" id="PF01522">
    <property type="entry name" value="Polysacc_deac_1"/>
    <property type="match status" value="1"/>
</dbReference>
<dbReference type="PANTHER" id="PTHR34216">
    <property type="match status" value="1"/>
</dbReference>
<dbReference type="InterPro" id="IPR032772">
    <property type="entry name" value="PGA_deacetylase_PgaB_C"/>
</dbReference>
<dbReference type="InterPro" id="IPR023854">
    <property type="entry name" value="PGA_deacetylase_PgaB"/>
</dbReference>
<feature type="domain" description="NodB homology" evidence="3">
    <location>
        <begin position="97"/>
        <end position="342"/>
    </location>
</feature>
<dbReference type="Pfam" id="PF14883">
    <property type="entry name" value="GHL13"/>
    <property type="match status" value="1"/>
</dbReference>
<dbReference type="InterPro" id="IPR011330">
    <property type="entry name" value="Glyco_hydro/deAcase_b/a-brl"/>
</dbReference>
<keyword evidence="5" id="KW-1185">Reference proteome</keyword>
<evidence type="ECO:0000256" key="1">
    <source>
        <dbReference type="ARBA" id="ARBA00022729"/>
    </source>
</evidence>
<dbReference type="PANTHER" id="PTHR34216:SF7">
    <property type="entry name" value="POLY-BETA-1,6-N-ACETYL-D-GLUCOSAMINE N-DEACETYLASE"/>
    <property type="match status" value="1"/>
</dbReference>
<sequence>MEVSVTHRRILALCIALLVMVSLQQAHAARSPGDFVVISYHDVVDISVTPDRPIYPQTITRSRLIEHFNLIAEGGYQPVSLQQILDARSGRRPLPDKAVLLTFDDGYRSFYDVVFPLLKLYGFPAIQAVVGSWMDVPPGGQVPYGNISLPRERFLTWQQVETLHESPLVEVASHTYDLHHGVIGNPIGNQQAAAVTSIWKPQGGYESEETYLERVRQDMAQTRQQFQERIGQVPRIMIWPYGAYSEATLDMAAEYGMTYTFSLLSAPNQLHDEKRVMNRYLISQETSLQTFDEILSNRVWEREDLRIVHVDLDYVYDPDPQQQERNLDKLVERIAQYGVSTVYLQAYADPNGNGVAEALYFPNRHLPVRADLFNRVAWQLKKRAEVKVYAWMPVLAFDLGAGHRYVTDVRTGLESPEHYRRLSPYVEENRRIIREIYEDLGRLTKFDGLLFHDDAFFTDFEDANSEALAQYAHASLPESIGAIRDNDGLMATWASHKTEFLTDFTEELTQSANYYRQADYETFTTSRNLYAITIMNPRSELWFSQNIEIFSDAYDYVAVMAMPYMEEADNPDAWLTELAQRSLERVGAEQLVFELQTQDWRSQTPIPSEEIARWVRLLRNQGIKHIGYYPDDFHQNHPDMNVMVPHFSIGRRFRDRP</sequence>
<feature type="chain" id="PRO_5016688012" evidence="2">
    <location>
        <begin position="29"/>
        <end position="657"/>
    </location>
</feature>
<dbReference type="OrthoDB" id="9814639at2"/>
<evidence type="ECO:0000256" key="2">
    <source>
        <dbReference type="SAM" id="SignalP"/>
    </source>
</evidence>
<protein>
    <submittedName>
        <fullName evidence="4">Poly-beta-1,6-N-acetyl-D-glucosamine N-deacetylase PgaB</fullName>
    </submittedName>
</protein>
<evidence type="ECO:0000313" key="4">
    <source>
        <dbReference type="EMBL" id="RCV90610.1"/>
    </source>
</evidence>
<organism evidence="4 5">
    <name type="scientific">Billgrantia montanilacus</name>
    <dbReference type="NCBI Taxonomy" id="2282305"/>
    <lineage>
        <taxon>Bacteria</taxon>
        <taxon>Pseudomonadati</taxon>
        <taxon>Pseudomonadota</taxon>
        <taxon>Gammaproteobacteria</taxon>
        <taxon>Oceanospirillales</taxon>
        <taxon>Halomonadaceae</taxon>
        <taxon>Billgrantia</taxon>
    </lineage>
</organism>
<dbReference type="SUPFAM" id="SSF88713">
    <property type="entry name" value="Glycoside hydrolase/deacetylase"/>
    <property type="match status" value="1"/>
</dbReference>
<dbReference type="GO" id="GO:0005975">
    <property type="term" value="P:carbohydrate metabolic process"/>
    <property type="evidence" value="ECO:0007669"/>
    <property type="project" value="InterPro"/>
</dbReference>
<dbReference type="Proteomes" id="UP000252405">
    <property type="component" value="Unassembled WGS sequence"/>
</dbReference>
<evidence type="ECO:0000259" key="3">
    <source>
        <dbReference type="PROSITE" id="PS51677"/>
    </source>
</evidence>
<dbReference type="Gene3D" id="3.20.20.80">
    <property type="entry name" value="Glycosidases"/>
    <property type="match status" value="1"/>
</dbReference>
<dbReference type="GO" id="GO:0016810">
    <property type="term" value="F:hydrolase activity, acting on carbon-nitrogen (but not peptide) bonds"/>
    <property type="evidence" value="ECO:0007669"/>
    <property type="project" value="InterPro"/>
</dbReference>